<dbReference type="KEGG" id="daf:Desaf_1903"/>
<keyword evidence="3" id="KW-0479">Metal-binding</keyword>
<evidence type="ECO:0000256" key="1">
    <source>
        <dbReference type="ARBA" id="ARBA00010587"/>
    </source>
</evidence>
<reference evidence="6 7" key="1">
    <citation type="journal article" date="2011" name="J. Bacteriol.">
        <title>Genome sequence of the mercury-methylating and pleomorphic Desulfovibrio africanus Strain Walvis Bay.</title>
        <authorList>
            <person name="Brown S.D."/>
            <person name="Wall J.D."/>
            <person name="Kucken A.M."/>
            <person name="Gilmour C.C."/>
            <person name="Podar M."/>
            <person name="Brandt C.C."/>
            <person name="Teshima H."/>
            <person name="Detter J.C."/>
            <person name="Han C.S."/>
            <person name="Land M.L."/>
            <person name="Lucas S."/>
            <person name="Han J."/>
            <person name="Pennacchio L."/>
            <person name="Nolan M."/>
            <person name="Pitluck S."/>
            <person name="Woyke T."/>
            <person name="Goodwin L."/>
            <person name="Palumbo A.V."/>
            <person name="Elias D.A."/>
        </authorList>
    </citation>
    <scope>NUCLEOTIDE SEQUENCE [LARGE SCALE GENOMIC DNA]</scope>
    <source>
        <strain evidence="6 7">Walvis Bay</strain>
    </source>
</reference>
<dbReference type="Proteomes" id="UP000007844">
    <property type="component" value="Chromosome"/>
</dbReference>
<dbReference type="HOGENOM" id="CLU_086902_2_2_7"/>
<dbReference type="GO" id="GO:0046872">
    <property type="term" value="F:metal ion binding"/>
    <property type="evidence" value="ECO:0007669"/>
    <property type="project" value="UniProtKB-KW"/>
</dbReference>
<dbReference type="InterPro" id="IPR050669">
    <property type="entry name" value="Hemerythrin"/>
</dbReference>
<evidence type="ECO:0000259" key="5">
    <source>
        <dbReference type="Pfam" id="PF01814"/>
    </source>
</evidence>
<dbReference type="RefSeq" id="WP_014259984.1">
    <property type="nucleotide sequence ID" value="NC_016629.1"/>
</dbReference>
<dbReference type="InterPro" id="IPR016131">
    <property type="entry name" value="Haemerythrin_Fe_BS"/>
</dbReference>
<keyword evidence="4" id="KW-0408">Iron</keyword>
<name>F3Z2R5_DESAF</name>
<dbReference type="PANTHER" id="PTHR37164:SF1">
    <property type="entry name" value="BACTERIOHEMERYTHRIN"/>
    <property type="match status" value="1"/>
</dbReference>
<dbReference type="Gene3D" id="1.20.120.50">
    <property type="entry name" value="Hemerythrin-like"/>
    <property type="match status" value="1"/>
</dbReference>
<evidence type="ECO:0000256" key="3">
    <source>
        <dbReference type="ARBA" id="ARBA00022723"/>
    </source>
</evidence>
<proteinExistence type="inferred from homology"/>
<dbReference type="AlphaFoldDB" id="F3Z2R5"/>
<dbReference type="CDD" id="cd12107">
    <property type="entry name" value="Hemerythrin"/>
    <property type="match status" value="1"/>
</dbReference>
<dbReference type="NCBIfam" id="NF033749">
    <property type="entry name" value="bact_hemeryth"/>
    <property type="match status" value="1"/>
</dbReference>
<gene>
    <name evidence="6" type="ORF">Desaf_1903</name>
</gene>
<dbReference type="SUPFAM" id="SSF47188">
    <property type="entry name" value="Hemerythrin-like"/>
    <property type="match status" value="1"/>
</dbReference>
<keyword evidence="2" id="KW-0813">Transport</keyword>
<dbReference type="Pfam" id="PF01814">
    <property type="entry name" value="Hemerythrin"/>
    <property type="match status" value="1"/>
</dbReference>
<feature type="domain" description="Hemerythrin-like" evidence="5">
    <location>
        <begin position="13"/>
        <end position="127"/>
    </location>
</feature>
<evidence type="ECO:0000256" key="2">
    <source>
        <dbReference type="ARBA" id="ARBA00022621"/>
    </source>
</evidence>
<keyword evidence="7" id="KW-1185">Reference proteome</keyword>
<dbReference type="GO" id="GO:0005344">
    <property type="term" value="F:oxygen carrier activity"/>
    <property type="evidence" value="ECO:0007669"/>
    <property type="project" value="UniProtKB-KW"/>
</dbReference>
<protein>
    <submittedName>
        <fullName evidence="6">Hemerythrin-like metal-binding protein</fullName>
    </submittedName>
</protein>
<dbReference type="STRING" id="690850.Desaf_1903"/>
<evidence type="ECO:0000256" key="4">
    <source>
        <dbReference type="ARBA" id="ARBA00023004"/>
    </source>
</evidence>
<dbReference type="PANTHER" id="PTHR37164">
    <property type="entry name" value="BACTERIOHEMERYTHRIN"/>
    <property type="match status" value="1"/>
</dbReference>
<dbReference type="InterPro" id="IPR012827">
    <property type="entry name" value="Hemerythrin_metal-bd"/>
</dbReference>
<dbReference type="InterPro" id="IPR035938">
    <property type="entry name" value="Hemerythrin-like_sf"/>
</dbReference>
<keyword evidence="2" id="KW-0561">Oxygen transport</keyword>
<evidence type="ECO:0000313" key="7">
    <source>
        <dbReference type="Proteomes" id="UP000007844"/>
    </source>
</evidence>
<dbReference type="InterPro" id="IPR012312">
    <property type="entry name" value="Hemerythrin-like"/>
</dbReference>
<dbReference type="NCBIfam" id="TIGR02481">
    <property type="entry name" value="hemeryth_dom"/>
    <property type="match status" value="1"/>
</dbReference>
<sequence length="137" mass="15901">MGKITWCSDFCVGVAEIDAQHERLVSMVNELFRAYMLGREKDVLSDIITGLSDYTAYHFSTEERLMDEHAYPATAEHRLEHREFIDRSIDFLLAYTSSNQEQNLAPVVLDYLEDWLLKHIRGTDVELGEFLRDKGVQ</sequence>
<accession>F3Z2R5</accession>
<comment type="similarity">
    <text evidence="1">Belongs to the hemerythrin family.</text>
</comment>
<dbReference type="PROSITE" id="PS00550">
    <property type="entry name" value="HEMERYTHRINS"/>
    <property type="match status" value="1"/>
</dbReference>
<dbReference type="eggNOG" id="COG2703">
    <property type="taxonomic scope" value="Bacteria"/>
</dbReference>
<organism evidence="6 7">
    <name type="scientific">Desulfocurvibacter africanus subsp. africanus str. Walvis Bay</name>
    <dbReference type="NCBI Taxonomy" id="690850"/>
    <lineage>
        <taxon>Bacteria</taxon>
        <taxon>Pseudomonadati</taxon>
        <taxon>Thermodesulfobacteriota</taxon>
        <taxon>Desulfovibrionia</taxon>
        <taxon>Desulfovibrionales</taxon>
        <taxon>Desulfovibrionaceae</taxon>
        <taxon>Desulfocurvibacter</taxon>
    </lineage>
</organism>
<dbReference type="EMBL" id="CP003221">
    <property type="protein sequence ID" value="EGJ50232.1"/>
    <property type="molecule type" value="Genomic_DNA"/>
</dbReference>
<evidence type="ECO:0000313" key="6">
    <source>
        <dbReference type="EMBL" id="EGJ50232.1"/>
    </source>
</evidence>